<dbReference type="GO" id="GO:0005886">
    <property type="term" value="C:plasma membrane"/>
    <property type="evidence" value="ECO:0007669"/>
    <property type="project" value="UniProtKB-SubCell"/>
</dbReference>
<evidence type="ECO:0000256" key="1">
    <source>
        <dbReference type="ARBA" id="ARBA00004429"/>
    </source>
</evidence>
<evidence type="ECO:0000256" key="4">
    <source>
        <dbReference type="ARBA" id="ARBA00008883"/>
    </source>
</evidence>
<keyword evidence="6" id="KW-1003">Cell membrane</keyword>
<dbReference type="GO" id="GO:0005524">
    <property type="term" value="F:ATP binding"/>
    <property type="evidence" value="ECO:0007669"/>
    <property type="project" value="UniProtKB-KW"/>
</dbReference>
<dbReference type="EC" id="2.7.10.2" evidence="5"/>
<dbReference type="RefSeq" id="WP_137451062.1">
    <property type="nucleotide sequence ID" value="NZ_SZZH01000005.1"/>
</dbReference>
<evidence type="ECO:0000256" key="12">
    <source>
        <dbReference type="ARBA" id="ARBA00022840"/>
    </source>
</evidence>
<keyword evidence="12" id="KW-0067">ATP-binding</keyword>
<dbReference type="NCBIfam" id="TIGR01007">
    <property type="entry name" value="eps_fam"/>
    <property type="match status" value="1"/>
</dbReference>
<evidence type="ECO:0000256" key="3">
    <source>
        <dbReference type="ARBA" id="ARBA00007316"/>
    </source>
</evidence>
<comment type="similarity">
    <text evidence="4">Belongs to the etk/wzc family.</text>
</comment>
<dbReference type="InterPro" id="IPR050445">
    <property type="entry name" value="Bact_polysacc_biosynth/exp"/>
</dbReference>
<keyword evidence="7" id="KW-0997">Cell inner membrane</keyword>
<evidence type="ECO:0000256" key="9">
    <source>
        <dbReference type="ARBA" id="ARBA00022692"/>
    </source>
</evidence>
<feature type="domain" description="Polysaccharide chain length determinant N-terminal" evidence="19">
    <location>
        <begin position="13"/>
        <end position="100"/>
    </location>
</feature>
<keyword evidence="22" id="KW-1185">Reference proteome</keyword>
<keyword evidence="10" id="KW-0547">Nucleotide-binding</keyword>
<evidence type="ECO:0000256" key="8">
    <source>
        <dbReference type="ARBA" id="ARBA00022679"/>
    </source>
</evidence>
<evidence type="ECO:0000256" key="10">
    <source>
        <dbReference type="ARBA" id="ARBA00022741"/>
    </source>
</evidence>
<comment type="similarity">
    <text evidence="3">Belongs to the CpsD/CapB family.</text>
</comment>
<dbReference type="PANTHER" id="PTHR32309:SF13">
    <property type="entry name" value="FERRIC ENTEROBACTIN TRANSPORT PROTEIN FEPE"/>
    <property type="match status" value="1"/>
</dbReference>
<evidence type="ECO:0000313" key="21">
    <source>
        <dbReference type="EMBL" id="TKV57358.1"/>
    </source>
</evidence>
<comment type="caution">
    <text evidence="21">The sequence shown here is derived from an EMBL/GenBank/DDBJ whole genome shotgun (WGS) entry which is preliminary data.</text>
</comment>
<evidence type="ECO:0000256" key="17">
    <source>
        <dbReference type="SAM" id="MobiDB-lite"/>
    </source>
</evidence>
<dbReference type="SUPFAM" id="SSF52540">
    <property type="entry name" value="P-loop containing nucleoside triphosphate hydrolases"/>
    <property type="match status" value="1"/>
</dbReference>
<gene>
    <name evidence="21" type="ORF">FDO65_17695</name>
</gene>
<feature type="domain" description="AAA" evidence="20">
    <location>
        <begin position="286"/>
        <end position="429"/>
    </location>
</feature>
<keyword evidence="8 21" id="KW-0808">Transferase</keyword>
<dbReference type="AlphaFoldDB" id="A0A4U6QBL6"/>
<evidence type="ECO:0000256" key="15">
    <source>
        <dbReference type="ARBA" id="ARBA00023137"/>
    </source>
</evidence>
<dbReference type="InterPro" id="IPR025669">
    <property type="entry name" value="AAA_dom"/>
</dbReference>
<dbReference type="GO" id="GO:0004715">
    <property type="term" value="F:non-membrane spanning protein tyrosine kinase activity"/>
    <property type="evidence" value="ECO:0007669"/>
    <property type="project" value="UniProtKB-EC"/>
</dbReference>
<evidence type="ECO:0000259" key="19">
    <source>
        <dbReference type="Pfam" id="PF02706"/>
    </source>
</evidence>
<protein>
    <recommendedName>
        <fullName evidence="5">non-specific protein-tyrosine kinase</fullName>
        <ecNumber evidence="5">2.7.10.2</ecNumber>
    </recommendedName>
</protein>
<dbReference type="GO" id="GO:0042802">
    <property type="term" value="F:identical protein binding"/>
    <property type="evidence" value="ECO:0007669"/>
    <property type="project" value="UniProtKB-ARBA"/>
</dbReference>
<feature type="region of interest" description="Disordered" evidence="17">
    <location>
        <begin position="466"/>
        <end position="498"/>
    </location>
</feature>
<keyword evidence="11 21" id="KW-0418">Kinase</keyword>
<accession>A0A4U6QBL6</accession>
<evidence type="ECO:0000256" key="13">
    <source>
        <dbReference type="ARBA" id="ARBA00022989"/>
    </source>
</evidence>
<comment type="similarity">
    <text evidence="2">Belongs to the CpsC/CapA family.</text>
</comment>
<keyword evidence="14 18" id="KW-0472">Membrane</keyword>
<dbReference type="Pfam" id="PF13614">
    <property type="entry name" value="AAA_31"/>
    <property type="match status" value="1"/>
</dbReference>
<dbReference type="PANTHER" id="PTHR32309">
    <property type="entry name" value="TYROSINE-PROTEIN KINASE"/>
    <property type="match status" value="1"/>
</dbReference>
<comment type="catalytic activity">
    <reaction evidence="16">
        <text>L-tyrosyl-[protein] + ATP = O-phospho-L-tyrosyl-[protein] + ADP + H(+)</text>
        <dbReference type="Rhea" id="RHEA:10596"/>
        <dbReference type="Rhea" id="RHEA-COMP:10136"/>
        <dbReference type="Rhea" id="RHEA-COMP:20101"/>
        <dbReference type="ChEBI" id="CHEBI:15378"/>
        <dbReference type="ChEBI" id="CHEBI:30616"/>
        <dbReference type="ChEBI" id="CHEBI:46858"/>
        <dbReference type="ChEBI" id="CHEBI:61978"/>
        <dbReference type="ChEBI" id="CHEBI:456216"/>
        <dbReference type="EC" id="2.7.10.2"/>
    </reaction>
</comment>
<comment type="subcellular location">
    <subcellularLocation>
        <location evidence="1">Cell inner membrane</location>
        <topology evidence="1">Multi-pass membrane protein</topology>
    </subcellularLocation>
</comment>
<dbReference type="InterPro" id="IPR003856">
    <property type="entry name" value="LPS_length_determ_N"/>
</dbReference>
<evidence type="ECO:0000259" key="20">
    <source>
        <dbReference type="Pfam" id="PF13614"/>
    </source>
</evidence>
<reference evidence="21 22" key="1">
    <citation type="submission" date="2019-05" db="EMBL/GenBank/DDBJ databases">
        <title>Nakamurella sp. N5BH11, whole genome shotgun sequence.</title>
        <authorList>
            <person name="Tuo L."/>
        </authorList>
    </citation>
    <scope>NUCLEOTIDE SEQUENCE [LARGE SCALE GENOMIC DNA]</scope>
    <source>
        <strain evidence="21 22">N5BH11</strain>
    </source>
</reference>
<evidence type="ECO:0000256" key="2">
    <source>
        <dbReference type="ARBA" id="ARBA00006683"/>
    </source>
</evidence>
<keyword evidence="15" id="KW-0829">Tyrosine-protein kinase</keyword>
<evidence type="ECO:0000256" key="16">
    <source>
        <dbReference type="ARBA" id="ARBA00051245"/>
    </source>
</evidence>
<evidence type="ECO:0000256" key="18">
    <source>
        <dbReference type="SAM" id="Phobius"/>
    </source>
</evidence>
<sequence length="498" mass="53027">MVARGHYIRTGETVDLPRFGRALRRSWWVIAVAVVLAAGGGIAYTAITPAQYASTVTFFVRTPTEQISGAYQGDQFAQKRVNSYVQLAESKRLADAILEETQLPLTSEQLTQKISAQGDLNTVLLTVTVTDSDPQRSLDIAQSLSRTYVSLVSELETPPGSTTPTVSLDVTSAPTLIPTPVRPRPLINIGLAVAVGLLLGILIAVVRDLLDNTIRTARELKTESGGAVLASIPFDKSAGTSPLIVESHALSARAEAFRQLRTNLEFVDVDHPAKVLVVTSSLPEEGKSSTAANLALVFAEAGKKVLLIEADLRRPRVADYLDLEGGVGLTNVLAGQAELDDVLQPWGVGGLSVLPSGSVPPNPSELLGSHSMQELLQSMRLIFDIIIIDTPPLLPVTDAAILAAHADGAIVVVRCSKTTRNQLAQSKLTLEAVDARIFGFVLNMVPPKHPEVYGYETYHYGADSSRSSAEKIDGVGQLPSQGSPDDSGHRASAQGALR</sequence>
<feature type="transmembrane region" description="Helical" evidence="18">
    <location>
        <begin position="27"/>
        <end position="47"/>
    </location>
</feature>
<dbReference type="InterPro" id="IPR005702">
    <property type="entry name" value="Wzc-like_C"/>
</dbReference>
<dbReference type="InterPro" id="IPR027417">
    <property type="entry name" value="P-loop_NTPase"/>
</dbReference>
<evidence type="ECO:0000313" key="22">
    <source>
        <dbReference type="Proteomes" id="UP000306985"/>
    </source>
</evidence>
<dbReference type="FunFam" id="3.40.50.300:FF:000527">
    <property type="entry name" value="Tyrosine-protein kinase etk"/>
    <property type="match status" value="1"/>
</dbReference>
<evidence type="ECO:0000256" key="11">
    <source>
        <dbReference type="ARBA" id="ARBA00022777"/>
    </source>
</evidence>
<evidence type="ECO:0000256" key="5">
    <source>
        <dbReference type="ARBA" id="ARBA00011903"/>
    </source>
</evidence>
<dbReference type="Gene3D" id="3.40.50.300">
    <property type="entry name" value="P-loop containing nucleotide triphosphate hydrolases"/>
    <property type="match status" value="1"/>
</dbReference>
<proteinExistence type="inferred from homology"/>
<keyword evidence="13 18" id="KW-1133">Transmembrane helix</keyword>
<dbReference type="Proteomes" id="UP000306985">
    <property type="component" value="Unassembled WGS sequence"/>
</dbReference>
<organism evidence="21 22">
    <name type="scientific">Nakamurella flava</name>
    <dbReference type="NCBI Taxonomy" id="2576308"/>
    <lineage>
        <taxon>Bacteria</taxon>
        <taxon>Bacillati</taxon>
        <taxon>Actinomycetota</taxon>
        <taxon>Actinomycetes</taxon>
        <taxon>Nakamurellales</taxon>
        <taxon>Nakamurellaceae</taxon>
        <taxon>Nakamurella</taxon>
    </lineage>
</organism>
<dbReference type="CDD" id="cd05387">
    <property type="entry name" value="BY-kinase"/>
    <property type="match status" value="1"/>
</dbReference>
<keyword evidence="9 18" id="KW-0812">Transmembrane</keyword>
<evidence type="ECO:0000256" key="14">
    <source>
        <dbReference type="ARBA" id="ARBA00023136"/>
    </source>
</evidence>
<evidence type="ECO:0000256" key="6">
    <source>
        <dbReference type="ARBA" id="ARBA00022475"/>
    </source>
</evidence>
<evidence type="ECO:0000256" key="7">
    <source>
        <dbReference type="ARBA" id="ARBA00022519"/>
    </source>
</evidence>
<name>A0A4U6QBL6_9ACTN</name>
<dbReference type="EMBL" id="SZZH01000005">
    <property type="protein sequence ID" value="TKV57358.1"/>
    <property type="molecule type" value="Genomic_DNA"/>
</dbReference>
<dbReference type="OrthoDB" id="9812433at2"/>
<dbReference type="Pfam" id="PF02706">
    <property type="entry name" value="Wzz"/>
    <property type="match status" value="1"/>
</dbReference>
<feature type="transmembrane region" description="Helical" evidence="18">
    <location>
        <begin position="186"/>
        <end position="206"/>
    </location>
</feature>